<dbReference type="RefSeq" id="WP_186865795.1">
    <property type="nucleotide sequence ID" value="NZ_JACOPH010000001.1"/>
</dbReference>
<dbReference type="GO" id="GO:0008999">
    <property type="term" value="F:protein-N-terminal-alanine acetyltransferase activity"/>
    <property type="evidence" value="ECO:0007669"/>
    <property type="project" value="TreeGrafter"/>
</dbReference>
<keyword evidence="6" id="KW-1185">Reference proteome</keyword>
<dbReference type="Proteomes" id="UP000606720">
    <property type="component" value="Unassembled WGS sequence"/>
</dbReference>
<organism evidence="5 6">
    <name type="scientific">Roseburia zhanii</name>
    <dbReference type="NCBI Taxonomy" id="2763064"/>
    <lineage>
        <taxon>Bacteria</taxon>
        <taxon>Bacillati</taxon>
        <taxon>Bacillota</taxon>
        <taxon>Clostridia</taxon>
        <taxon>Lachnospirales</taxon>
        <taxon>Lachnospiraceae</taxon>
        <taxon>Roseburia</taxon>
    </lineage>
</organism>
<dbReference type="SUPFAM" id="SSF55729">
    <property type="entry name" value="Acyl-CoA N-acyltransferases (Nat)"/>
    <property type="match status" value="1"/>
</dbReference>
<dbReference type="EMBL" id="JACOPH010000001">
    <property type="protein sequence ID" value="MBC5712720.1"/>
    <property type="molecule type" value="Genomic_DNA"/>
</dbReference>
<dbReference type="Gene3D" id="3.40.630.30">
    <property type="match status" value="1"/>
</dbReference>
<reference evidence="5" key="1">
    <citation type="submission" date="2020-08" db="EMBL/GenBank/DDBJ databases">
        <title>Genome public.</title>
        <authorList>
            <person name="Liu C."/>
            <person name="Sun Q."/>
        </authorList>
    </citation>
    <scope>NUCLEOTIDE SEQUENCE</scope>
    <source>
        <strain evidence="5">BX1005</strain>
    </source>
</reference>
<evidence type="ECO:0000259" key="4">
    <source>
        <dbReference type="PROSITE" id="PS51186"/>
    </source>
</evidence>
<sequence>MKLTYETERLLLKILRPTPENAMAVLDFYNRNQLLFERYEAKRPENFYTAEYQNAVLSCEYNLTLRLQSLRFWIYEKDQPDIIIGTVCFYNITHSIYDCCKTGYKFDQNYQGRGYAKEAMQFGIAMMFEQLHLHRIEAYVMKDNAPSIHLLMALNFEYEGTCRKVIRICDTWEDHMLFSLLK</sequence>
<dbReference type="InterPro" id="IPR000182">
    <property type="entry name" value="GNAT_dom"/>
</dbReference>
<dbReference type="PANTHER" id="PTHR43792:SF8">
    <property type="entry name" value="[RIBOSOMAL PROTEIN US5]-ALANINE N-ACETYLTRANSFERASE"/>
    <property type="match status" value="1"/>
</dbReference>
<accession>A0A923RSG4</accession>
<dbReference type="PROSITE" id="PS51186">
    <property type="entry name" value="GNAT"/>
    <property type="match status" value="1"/>
</dbReference>
<evidence type="ECO:0000256" key="1">
    <source>
        <dbReference type="ARBA" id="ARBA00022679"/>
    </source>
</evidence>
<comment type="caution">
    <text evidence="5">The sequence shown here is derived from an EMBL/GenBank/DDBJ whole genome shotgun (WGS) entry which is preliminary data.</text>
</comment>
<dbReference type="InterPro" id="IPR051531">
    <property type="entry name" value="N-acetyltransferase"/>
</dbReference>
<evidence type="ECO:0000313" key="6">
    <source>
        <dbReference type="Proteomes" id="UP000606720"/>
    </source>
</evidence>
<evidence type="ECO:0000256" key="2">
    <source>
        <dbReference type="ARBA" id="ARBA00023315"/>
    </source>
</evidence>
<dbReference type="AlphaFoldDB" id="A0A923RSG4"/>
<dbReference type="InterPro" id="IPR016181">
    <property type="entry name" value="Acyl_CoA_acyltransferase"/>
</dbReference>
<evidence type="ECO:0000256" key="3">
    <source>
        <dbReference type="ARBA" id="ARBA00038502"/>
    </source>
</evidence>
<dbReference type="PANTHER" id="PTHR43792">
    <property type="entry name" value="GNAT FAMILY, PUTATIVE (AFU_ORTHOLOGUE AFUA_3G00765)-RELATED-RELATED"/>
    <property type="match status" value="1"/>
</dbReference>
<keyword evidence="2" id="KW-0012">Acyltransferase</keyword>
<feature type="domain" description="N-acetyltransferase" evidence="4">
    <location>
        <begin position="12"/>
        <end position="178"/>
    </location>
</feature>
<gene>
    <name evidence="5" type="ORF">H8S17_00600</name>
</gene>
<dbReference type="Pfam" id="PF13302">
    <property type="entry name" value="Acetyltransf_3"/>
    <property type="match status" value="1"/>
</dbReference>
<keyword evidence="1" id="KW-0808">Transferase</keyword>
<proteinExistence type="inferred from homology"/>
<dbReference type="GO" id="GO:0005737">
    <property type="term" value="C:cytoplasm"/>
    <property type="evidence" value="ECO:0007669"/>
    <property type="project" value="TreeGrafter"/>
</dbReference>
<protein>
    <submittedName>
        <fullName evidence="5">GNAT family N-acetyltransferase</fullName>
    </submittedName>
</protein>
<name>A0A923RSG4_9FIRM</name>
<comment type="similarity">
    <text evidence="3">Belongs to the acetyltransferase family. RimJ subfamily.</text>
</comment>
<evidence type="ECO:0000313" key="5">
    <source>
        <dbReference type="EMBL" id="MBC5712720.1"/>
    </source>
</evidence>